<dbReference type="InterPro" id="IPR003661">
    <property type="entry name" value="HisK_dim/P_dom"/>
</dbReference>
<evidence type="ECO:0000313" key="8">
    <source>
        <dbReference type="Proteomes" id="UP000266673"/>
    </source>
</evidence>
<dbReference type="InterPro" id="IPR003594">
    <property type="entry name" value="HATPase_dom"/>
</dbReference>
<dbReference type="Gene3D" id="1.10.287.130">
    <property type="match status" value="1"/>
</dbReference>
<dbReference type="Gene3D" id="6.10.250.690">
    <property type="match status" value="1"/>
</dbReference>
<dbReference type="Pfam" id="PF00512">
    <property type="entry name" value="HisKA"/>
    <property type="match status" value="1"/>
</dbReference>
<evidence type="ECO:0000256" key="5">
    <source>
        <dbReference type="ARBA" id="ARBA00022777"/>
    </source>
</evidence>
<proteinExistence type="predicted"/>
<name>A0A397W9F6_9GLOM</name>
<dbReference type="STRING" id="44941.A0A397W9F6"/>
<dbReference type="SUPFAM" id="SSF47384">
    <property type="entry name" value="Homodimeric domain of signal transducing histidine kinase"/>
    <property type="match status" value="2"/>
</dbReference>
<dbReference type="PRINTS" id="PR00344">
    <property type="entry name" value="BCTRLSENSOR"/>
</dbReference>
<dbReference type="PROSITE" id="PS50109">
    <property type="entry name" value="HIS_KIN"/>
    <property type="match status" value="1"/>
</dbReference>
<dbReference type="SUPFAM" id="SSF55781">
    <property type="entry name" value="GAF domain-like"/>
    <property type="match status" value="1"/>
</dbReference>
<dbReference type="Gene3D" id="3.30.450.40">
    <property type="match status" value="1"/>
</dbReference>
<dbReference type="PANTHER" id="PTHR43547:SF2">
    <property type="entry name" value="HYBRID SIGNAL TRANSDUCTION HISTIDINE KINASE C"/>
    <property type="match status" value="1"/>
</dbReference>
<reference evidence="7 8" key="1">
    <citation type="submission" date="2018-06" db="EMBL/GenBank/DDBJ databases">
        <title>Comparative genomics reveals the genomic features of Rhizophagus irregularis, R. cerebriforme, R. diaphanum and Gigaspora rosea, and their symbiotic lifestyle signature.</title>
        <authorList>
            <person name="Morin E."/>
            <person name="San Clemente H."/>
            <person name="Chen E.C.H."/>
            <person name="De La Providencia I."/>
            <person name="Hainaut M."/>
            <person name="Kuo A."/>
            <person name="Kohler A."/>
            <person name="Murat C."/>
            <person name="Tang N."/>
            <person name="Roy S."/>
            <person name="Loubradou J."/>
            <person name="Henrissat B."/>
            <person name="Grigoriev I.V."/>
            <person name="Corradi N."/>
            <person name="Roux C."/>
            <person name="Martin F.M."/>
        </authorList>
    </citation>
    <scope>NUCLEOTIDE SEQUENCE [LARGE SCALE GENOMIC DNA]</scope>
    <source>
        <strain evidence="7 8">DAOM 194757</strain>
    </source>
</reference>
<dbReference type="EMBL" id="QKWP01000003">
    <property type="protein sequence ID" value="RIB30861.1"/>
    <property type="molecule type" value="Genomic_DNA"/>
</dbReference>
<accession>A0A397W9F6</accession>
<dbReference type="Gene3D" id="3.30.450.20">
    <property type="entry name" value="PAS domain"/>
    <property type="match status" value="1"/>
</dbReference>
<dbReference type="InterPro" id="IPR036890">
    <property type="entry name" value="HATPase_C_sf"/>
</dbReference>
<evidence type="ECO:0000256" key="1">
    <source>
        <dbReference type="ARBA" id="ARBA00000085"/>
    </source>
</evidence>
<gene>
    <name evidence="7" type="ORF">C2G38_2237965</name>
</gene>
<evidence type="ECO:0000259" key="6">
    <source>
        <dbReference type="PROSITE" id="PS50109"/>
    </source>
</evidence>
<keyword evidence="5" id="KW-0418">Kinase</keyword>
<comment type="caution">
    <text evidence="7">The sequence shown here is derived from an EMBL/GenBank/DDBJ whole genome shotgun (WGS) entry which is preliminary data.</text>
</comment>
<dbReference type="AlphaFoldDB" id="A0A397W9F6"/>
<evidence type="ECO:0000256" key="4">
    <source>
        <dbReference type="ARBA" id="ARBA00022679"/>
    </source>
</evidence>
<dbReference type="Pfam" id="PF02518">
    <property type="entry name" value="HATPase_c"/>
    <property type="match status" value="1"/>
</dbReference>
<dbReference type="FunFam" id="3.30.565.10:FF:000006">
    <property type="entry name" value="Sensor histidine kinase WalK"/>
    <property type="match status" value="1"/>
</dbReference>
<keyword evidence="8" id="KW-1185">Reference proteome</keyword>
<protein>
    <recommendedName>
        <fullName evidence="2">histidine kinase</fullName>
        <ecNumber evidence="2">2.7.13.3</ecNumber>
    </recommendedName>
</protein>
<evidence type="ECO:0000256" key="3">
    <source>
        <dbReference type="ARBA" id="ARBA00022553"/>
    </source>
</evidence>
<dbReference type="GO" id="GO:0000155">
    <property type="term" value="F:phosphorelay sensor kinase activity"/>
    <property type="evidence" value="ECO:0007669"/>
    <property type="project" value="InterPro"/>
</dbReference>
<dbReference type="EC" id="2.7.13.3" evidence="2"/>
<dbReference type="InterPro" id="IPR005467">
    <property type="entry name" value="His_kinase_dom"/>
</dbReference>
<dbReference type="Gene3D" id="3.40.50.2300">
    <property type="match status" value="1"/>
</dbReference>
<dbReference type="Gene3D" id="3.30.565.10">
    <property type="entry name" value="Histidine kinase-like ATPase, C-terminal domain"/>
    <property type="match status" value="2"/>
</dbReference>
<dbReference type="SMART" id="SM00388">
    <property type="entry name" value="HisKA"/>
    <property type="match status" value="2"/>
</dbReference>
<dbReference type="Proteomes" id="UP000266673">
    <property type="component" value="Unassembled WGS sequence"/>
</dbReference>
<dbReference type="CDD" id="cd16922">
    <property type="entry name" value="HATPase_EvgS-ArcB-TorS-like"/>
    <property type="match status" value="1"/>
</dbReference>
<dbReference type="PANTHER" id="PTHR43547">
    <property type="entry name" value="TWO-COMPONENT HISTIDINE KINASE"/>
    <property type="match status" value="1"/>
</dbReference>
<dbReference type="InterPro" id="IPR011006">
    <property type="entry name" value="CheY-like_superfamily"/>
</dbReference>
<dbReference type="OrthoDB" id="5378913at2759"/>
<organism evidence="7 8">
    <name type="scientific">Gigaspora rosea</name>
    <dbReference type="NCBI Taxonomy" id="44941"/>
    <lineage>
        <taxon>Eukaryota</taxon>
        <taxon>Fungi</taxon>
        <taxon>Fungi incertae sedis</taxon>
        <taxon>Mucoromycota</taxon>
        <taxon>Glomeromycotina</taxon>
        <taxon>Glomeromycetes</taxon>
        <taxon>Diversisporales</taxon>
        <taxon>Gigasporaceae</taxon>
        <taxon>Gigaspora</taxon>
    </lineage>
</organism>
<feature type="domain" description="Histidine kinase" evidence="6">
    <location>
        <begin position="332"/>
        <end position="560"/>
    </location>
</feature>
<dbReference type="SUPFAM" id="SSF52172">
    <property type="entry name" value="CheY-like"/>
    <property type="match status" value="1"/>
</dbReference>
<comment type="catalytic activity">
    <reaction evidence="1">
        <text>ATP + protein L-histidine = ADP + protein N-phospho-L-histidine.</text>
        <dbReference type="EC" id="2.7.13.3"/>
    </reaction>
</comment>
<keyword evidence="4" id="KW-0808">Transferase</keyword>
<dbReference type="InterPro" id="IPR004358">
    <property type="entry name" value="Sig_transdc_His_kin-like_C"/>
</dbReference>
<keyword evidence="3" id="KW-0597">Phosphoprotein</keyword>
<dbReference type="InterPro" id="IPR029016">
    <property type="entry name" value="GAF-like_dom_sf"/>
</dbReference>
<sequence>MSSPLKMLSKSENSNHIDMFYNFDWSSTPLGPMDTWDPAIISSTIKHLTVFAQSVCINNKVNPSRIRKQFKEIWPDKYDAYMGSDFNKVVTTGKGLYFDERPSRLERDGYDEEVYFSNTFSPIFKSDGTVGGIESLESACHIITKTLRNNKDITYTLIYLIKHKSNTSSESLIAHLMATTFDSDDKEKRNVPDYLPESHETIDLAIDANKRYDTYIEIKRSTAAYSFLKCDSWPIYHVFKEGRNVKILLNDESQAVFFPIKISFDKDHVLSVVLIYGINRLRALDDRYMEFFNLVTNQIYVLLQHGKSVEDEKIQTKILADMNYQKLTFFQGISHELKTPLALMLSPLDAVINACTQEPLLMSYLQIIYRNAHRILKLINALLQFTNIETNQLKAHYRETNIAKFTLELASDFKGMAKTLNLNYNIDIPNPDEFGLALGDKIYLDHDLYETIVFNLCSNAFKHTWKGQITVRLYLDCINEKKNMVVLEVSDTGVGISESALPNIFQRFYRVESQGSRSHEGTGIGLALVKELITLHGGDITVTSVVNQGTTFKCWFPIGCEHLLIDQIQSFRWMKDNKSETQDSSNNKELDNMNIDADETTEHDRKYKVLIVDDNNDMRDYLAELLNEFDVYRACDGQDAIRTLKSLKNLPDLILSGKADDYLVKPFSTRELICRIRANIECSILRRKILFHRYKQEDMKQLMLSIITMILSESDLDKTLLYIAKEIYHLTPIINPFSEINDNNISNSQPFTKSQKYFNGNLSVDISLNEYCDGVDKNVSILSVEIRLDDNFWGWIKVHRFQNSIWFDSEIEFLQQISNYINLVITYAKLLEEIGEKEIQIKAAEVANNAKNQILANTSHELRTPQVALVGLIPSLEGTTLTNEQKDMLNIISNAADISTIIILEKKAATKNIELIVNCELDMLPRYVKSDPERLNQVLAIYYQIQLNLLNEGEIVLTISMQPREFIEENNEENSSYDQVVKKEKVLIQLSDTGIIINPENIKYAWESFSQDGMSITKKQDGAGLGLNL</sequence>
<evidence type="ECO:0000256" key="2">
    <source>
        <dbReference type="ARBA" id="ARBA00012438"/>
    </source>
</evidence>
<dbReference type="SMART" id="SM00387">
    <property type="entry name" value="HATPase_c"/>
    <property type="match status" value="1"/>
</dbReference>
<dbReference type="InterPro" id="IPR036097">
    <property type="entry name" value="HisK_dim/P_sf"/>
</dbReference>
<dbReference type="SUPFAM" id="SSF55874">
    <property type="entry name" value="ATPase domain of HSP90 chaperone/DNA topoisomerase II/histidine kinase"/>
    <property type="match status" value="2"/>
</dbReference>
<dbReference type="CDD" id="cd00082">
    <property type="entry name" value="HisKA"/>
    <property type="match status" value="2"/>
</dbReference>
<evidence type="ECO:0000313" key="7">
    <source>
        <dbReference type="EMBL" id="RIB30861.1"/>
    </source>
</evidence>